<dbReference type="GO" id="GO:0004984">
    <property type="term" value="F:olfactory receptor activity"/>
    <property type="evidence" value="ECO:0007669"/>
    <property type="project" value="InterPro"/>
</dbReference>
<dbReference type="InterPro" id="IPR004117">
    <property type="entry name" value="7tm6_olfct_rcpt"/>
</dbReference>
<dbReference type="PANTHER" id="PTHR21137:SF35">
    <property type="entry name" value="ODORANT RECEPTOR 19A-RELATED"/>
    <property type="match status" value="1"/>
</dbReference>
<keyword evidence="12" id="KW-1185">Reference proteome</keyword>
<feature type="transmembrane region" description="Helical" evidence="10">
    <location>
        <begin position="473"/>
        <end position="495"/>
    </location>
</feature>
<feature type="transmembrane region" description="Helical" evidence="10">
    <location>
        <begin position="507"/>
        <end position="527"/>
    </location>
</feature>
<keyword evidence="8" id="KW-0675">Receptor</keyword>
<keyword evidence="5" id="KW-0552">Olfaction</keyword>
<evidence type="ECO:0000256" key="9">
    <source>
        <dbReference type="ARBA" id="ARBA00023224"/>
    </source>
</evidence>
<evidence type="ECO:0000256" key="3">
    <source>
        <dbReference type="ARBA" id="ARBA00022606"/>
    </source>
</evidence>
<evidence type="ECO:0000256" key="4">
    <source>
        <dbReference type="ARBA" id="ARBA00022692"/>
    </source>
</evidence>
<organism evidence="11 12">
    <name type="scientific">Zophobas morio</name>
    <dbReference type="NCBI Taxonomy" id="2755281"/>
    <lineage>
        <taxon>Eukaryota</taxon>
        <taxon>Metazoa</taxon>
        <taxon>Ecdysozoa</taxon>
        <taxon>Arthropoda</taxon>
        <taxon>Hexapoda</taxon>
        <taxon>Insecta</taxon>
        <taxon>Pterygota</taxon>
        <taxon>Neoptera</taxon>
        <taxon>Endopterygota</taxon>
        <taxon>Coleoptera</taxon>
        <taxon>Polyphaga</taxon>
        <taxon>Cucujiformia</taxon>
        <taxon>Tenebrionidae</taxon>
        <taxon>Zophobas</taxon>
    </lineage>
</organism>
<evidence type="ECO:0000256" key="2">
    <source>
        <dbReference type="ARBA" id="ARBA00022475"/>
    </source>
</evidence>
<feature type="transmembrane region" description="Helical" evidence="10">
    <location>
        <begin position="47"/>
        <end position="68"/>
    </location>
</feature>
<evidence type="ECO:0000256" key="1">
    <source>
        <dbReference type="ARBA" id="ARBA00004651"/>
    </source>
</evidence>
<keyword evidence="9" id="KW-0807">Transducer</keyword>
<dbReference type="Proteomes" id="UP001168821">
    <property type="component" value="Unassembled WGS sequence"/>
</dbReference>
<evidence type="ECO:0000313" key="11">
    <source>
        <dbReference type="EMBL" id="KAJ3657159.1"/>
    </source>
</evidence>
<feature type="transmembrane region" description="Helical" evidence="10">
    <location>
        <begin position="211"/>
        <end position="235"/>
    </location>
</feature>
<name>A0AA38MIC1_9CUCU</name>
<sequence length="595" mass="68971">MAYAAFAIFVHLYTSNWIDDIMSCFRLWDIDIVGDQIKTKITKEIRILKIFVISNTLAALLWISLVTFVYSSLAILPPRNFLLCACNFLFFVVKLTSHVIVLAMITHPFQILYITQHAKFQIYLFNKYVGEVCCVYEAENVEENLVDDEIYQQEVRLKLKLQVRRHCDFKRYEWRIRTLEIVHSLIIPFSVAVGFILFMAMLSFLTTTESTTINTCCNALFGFLAGSGFVTMIICGETLQDESDNIFTTLVMTKWYNFNCANRKTFLLMLCNSMEPINLNFSKEIAINYRLGVATVFVSFVHLYKNKLIDDVMSILPLWEIDTAGEKIKNRIQKETKVIRTFTIVASFLALLWATIVVYSSFAILPPRNLVLHTCDYLLSVLKLTSHVIIFAFMAHPLQVIYTSHHVKFQMYLFNKHIEEICTMMDPEENEEEYLVYDERYQREVRRRLNFLVKRHCEFKRWRTHTLRIMDKLILPFSAGAAVLLFMGIYSFLYIGESATIVICSDLLFNIVAGSCIVTTIMAGEALQDESENTFTTLMLTKWYNFNCENRKIFLLMLCNSVKPISINFSGEIAINYRLGMAICKTVYSAISVFL</sequence>
<reference evidence="11" key="1">
    <citation type="journal article" date="2023" name="G3 (Bethesda)">
        <title>Whole genome assemblies of Zophobas morio and Tenebrio molitor.</title>
        <authorList>
            <person name="Kaur S."/>
            <person name="Stinson S.A."/>
            <person name="diCenzo G.C."/>
        </authorList>
    </citation>
    <scope>NUCLEOTIDE SEQUENCE</scope>
    <source>
        <strain evidence="11">QUZm001</strain>
    </source>
</reference>
<evidence type="ECO:0000256" key="8">
    <source>
        <dbReference type="ARBA" id="ARBA00023170"/>
    </source>
</evidence>
<evidence type="ECO:0008006" key="13">
    <source>
        <dbReference type="Google" id="ProtNLM"/>
    </source>
</evidence>
<keyword evidence="6 10" id="KW-1133">Transmembrane helix</keyword>
<accession>A0AA38MIC1</accession>
<dbReference type="Pfam" id="PF02949">
    <property type="entry name" value="7tm_6"/>
    <property type="match status" value="1"/>
</dbReference>
<feature type="transmembrane region" description="Helical" evidence="10">
    <location>
        <begin position="80"/>
        <end position="105"/>
    </location>
</feature>
<dbReference type="GO" id="GO:0005549">
    <property type="term" value="F:odorant binding"/>
    <property type="evidence" value="ECO:0007669"/>
    <property type="project" value="InterPro"/>
</dbReference>
<feature type="transmembrane region" description="Helical" evidence="10">
    <location>
        <begin position="181"/>
        <end position="205"/>
    </location>
</feature>
<keyword evidence="4 10" id="KW-0812">Transmembrane</keyword>
<keyword evidence="3" id="KW-0716">Sensory transduction</keyword>
<evidence type="ECO:0000256" key="6">
    <source>
        <dbReference type="ARBA" id="ARBA00022989"/>
    </source>
</evidence>
<feature type="transmembrane region" description="Helical" evidence="10">
    <location>
        <begin position="338"/>
        <end position="364"/>
    </location>
</feature>
<evidence type="ECO:0000313" key="12">
    <source>
        <dbReference type="Proteomes" id="UP001168821"/>
    </source>
</evidence>
<evidence type="ECO:0000256" key="7">
    <source>
        <dbReference type="ARBA" id="ARBA00023136"/>
    </source>
</evidence>
<evidence type="ECO:0000256" key="10">
    <source>
        <dbReference type="SAM" id="Phobius"/>
    </source>
</evidence>
<gene>
    <name evidence="11" type="ORF">Zmor_016181</name>
</gene>
<keyword evidence="7 10" id="KW-0472">Membrane</keyword>
<dbReference type="AlphaFoldDB" id="A0AA38MIC1"/>
<evidence type="ECO:0000256" key="5">
    <source>
        <dbReference type="ARBA" id="ARBA00022725"/>
    </source>
</evidence>
<dbReference type="GO" id="GO:0005886">
    <property type="term" value="C:plasma membrane"/>
    <property type="evidence" value="ECO:0007669"/>
    <property type="project" value="UniProtKB-SubCell"/>
</dbReference>
<dbReference type="EMBL" id="JALNTZ010000004">
    <property type="protein sequence ID" value="KAJ3657159.1"/>
    <property type="molecule type" value="Genomic_DNA"/>
</dbReference>
<feature type="transmembrane region" description="Helical" evidence="10">
    <location>
        <begin position="384"/>
        <end position="402"/>
    </location>
</feature>
<protein>
    <recommendedName>
        <fullName evidence="13">Odorant receptor</fullName>
    </recommendedName>
</protein>
<keyword evidence="2" id="KW-1003">Cell membrane</keyword>
<comment type="caution">
    <text evidence="11">The sequence shown here is derived from an EMBL/GenBank/DDBJ whole genome shotgun (WGS) entry which is preliminary data.</text>
</comment>
<dbReference type="PANTHER" id="PTHR21137">
    <property type="entry name" value="ODORANT RECEPTOR"/>
    <property type="match status" value="1"/>
</dbReference>
<comment type="subcellular location">
    <subcellularLocation>
        <location evidence="1">Cell membrane</location>
        <topology evidence="1">Multi-pass membrane protein</topology>
    </subcellularLocation>
</comment>
<proteinExistence type="predicted"/>
<dbReference type="GO" id="GO:0007165">
    <property type="term" value="P:signal transduction"/>
    <property type="evidence" value="ECO:0007669"/>
    <property type="project" value="UniProtKB-KW"/>
</dbReference>